<accession>A0ABD1GNL3</accession>
<gene>
    <name evidence="8" type="ORF">AAHA92_21504</name>
</gene>
<evidence type="ECO:0000256" key="2">
    <source>
        <dbReference type="ARBA" id="ARBA00023015"/>
    </source>
</evidence>
<dbReference type="GO" id="GO:0009751">
    <property type="term" value="P:response to salicylic acid"/>
    <property type="evidence" value="ECO:0007669"/>
    <property type="project" value="UniProtKB-ARBA"/>
</dbReference>
<dbReference type="Pfam" id="PF03106">
    <property type="entry name" value="WRKY"/>
    <property type="match status" value="1"/>
</dbReference>
<evidence type="ECO:0000256" key="1">
    <source>
        <dbReference type="ARBA" id="ARBA00004123"/>
    </source>
</evidence>
<keyword evidence="9" id="KW-1185">Reference proteome</keyword>
<keyword evidence="4" id="KW-0804">Transcription</keyword>
<dbReference type="InterPro" id="IPR003657">
    <property type="entry name" value="WRKY_dom"/>
</dbReference>
<protein>
    <submittedName>
        <fullName evidence="8">WRKY transcription factor 60</fullName>
    </submittedName>
</protein>
<dbReference type="EMBL" id="JBEAFC010000008">
    <property type="protein sequence ID" value="KAL1544683.1"/>
    <property type="molecule type" value="Genomic_DNA"/>
</dbReference>
<dbReference type="GO" id="GO:0042742">
    <property type="term" value="P:defense response to bacterium"/>
    <property type="evidence" value="ECO:0007669"/>
    <property type="project" value="UniProtKB-ARBA"/>
</dbReference>
<dbReference type="GO" id="GO:0002237">
    <property type="term" value="P:response to molecule of bacterial origin"/>
    <property type="evidence" value="ECO:0007669"/>
    <property type="project" value="UniProtKB-ARBA"/>
</dbReference>
<feature type="compositionally biased region" description="Polar residues" evidence="6">
    <location>
        <begin position="1"/>
        <end position="21"/>
    </location>
</feature>
<keyword evidence="2" id="KW-0805">Transcription regulation</keyword>
<reference evidence="8 9" key="1">
    <citation type="submission" date="2024-06" db="EMBL/GenBank/DDBJ databases">
        <title>A chromosome level genome sequence of Diviner's sage (Salvia divinorum).</title>
        <authorList>
            <person name="Ford S.A."/>
            <person name="Ro D.-K."/>
            <person name="Ness R.W."/>
            <person name="Phillips M.A."/>
        </authorList>
    </citation>
    <scope>NUCLEOTIDE SEQUENCE [LARGE SCALE GENOMIC DNA]</scope>
    <source>
        <strain evidence="8">SAF-2024a</strain>
        <tissue evidence="8">Leaf</tissue>
    </source>
</reference>
<evidence type="ECO:0000256" key="3">
    <source>
        <dbReference type="ARBA" id="ARBA00023125"/>
    </source>
</evidence>
<organism evidence="8 9">
    <name type="scientific">Salvia divinorum</name>
    <name type="common">Maria pastora</name>
    <name type="synonym">Diviner's sage</name>
    <dbReference type="NCBI Taxonomy" id="28513"/>
    <lineage>
        <taxon>Eukaryota</taxon>
        <taxon>Viridiplantae</taxon>
        <taxon>Streptophyta</taxon>
        <taxon>Embryophyta</taxon>
        <taxon>Tracheophyta</taxon>
        <taxon>Spermatophyta</taxon>
        <taxon>Magnoliopsida</taxon>
        <taxon>eudicotyledons</taxon>
        <taxon>Gunneridae</taxon>
        <taxon>Pentapetalae</taxon>
        <taxon>asterids</taxon>
        <taxon>lamiids</taxon>
        <taxon>Lamiales</taxon>
        <taxon>Lamiaceae</taxon>
        <taxon>Nepetoideae</taxon>
        <taxon>Mentheae</taxon>
        <taxon>Salviinae</taxon>
        <taxon>Salvia</taxon>
        <taxon>Salvia subgen. Calosphace</taxon>
    </lineage>
</organism>
<comment type="caution">
    <text evidence="8">The sequence shown here is derived from an EMBL/GenBank/DDBJ whole genome shotgun (WGS) entry which is preliminary data.</text>
</comment>
<dbReference type="InterPro" id="IPR036576">
    <property type="entry name" value="WRKY_dom_sf"/>
</dbReference>
<dbReference type="FunFam" id="2.20.25.80:FF:000008">
    <property type="entry name" value="WRKY transcription factor 40"/>
    <property type="match status" value="1"/>
</dbReference>
<dbReference type="Proteomes" id="UP001567538">
    <property type="component" value="Unassembled WGS sequence"/>
</dbReference>
<evidence type="ECO:0000313" key="9">
    <source>
        <dbReference type="Proteomes" id="UP001567538"/>
    </source>
</evidence>
<evidence type="ECO:0000256" key="6">
    <source>
        <dbReference type="SAM" id="MobiDB-lite"/>
    </source>
</evidence>
<proteinExistence type="predicted"/>
<dbReference type="PROSITE" id="PS50811">
    <property type="entry name" value="WRKY"/>
    <property type="match status" value="1"/>
</dbReference>
<dbReference type="Gene3D" id="2.20.25.80">
    <property type="entry name" value="WRKY domain"/>
    <property type="match status" value="1"/>
</dbReference>
<sequence>MEEDSTLSIDLNSNPDQNPNDISGEEMKSLSKHNQDYELVEELCRVKSENKRLTNLLTIVSTNLSEFKQRQYEEELSRTRKRKADDIINNQNPQNNSPNHIMCSGDLTNVIRSNTSRVYVRIDPSDISLVVKDGYQWRKYGQKVTRDNPSPRAYYKCSFAPACPAKKKVQRSVDDQSLLVATYEGQHHHHHHHCRPTPVDSSAASPSCSGALSPGQPAPVQCGASDECSKTQSGSNQSNEIHQFLVEKMASSLTRNHSFTTSLAAAITGRIFDDVISSEVSDVNISNSRGFSM</sequence>
<dbReference type="GO" id="GO:0003677">
    <property type="term" value="F:DNA binding"/>
    <property type="evidence" value="ECO:0007669"/>
    <property type="project" value="UniProtKB-KW"/>
</dbReference>
<dbReference type="AlphaFoldDB" id="A0ABD1GNL3"/>
<feature type="region of interest" description="Disordered" evidence="6">
    <location>
        <begin position="189"/>
        <end position="237"/>
    </location>
</feature>
<name>A0ABD1GNL3_SALDI</name>
<dbReference type="GO" id="GO:0031347">
    <property type="term" value="P:regulation of defense response"/>
    <property type="evidence" value="ECO:0007669"/>
    <property type="project" value="UniProtKB-ARBA"/>
</dbReference>
<keyword evidence="3" id="KW-0238">DNA-binding</keyword>
<evidence type="ECO:0000256" key="5">
    <source>
        <dbReference type="ARBA" id="ARBA00023242"/>
    </source>
</evidence>
<feature type="region of interest" description="Disordered" evidence="6">
    <location>
        <begin position="1"/>
        <end position="30"/>
    </location>
</feature>
<evidence type="ECO:0000256" key="4">
    <source>
        <dbReference type="ARBA" id="ARBA00023163"/>
    </source>
</evidence>
<dbReference type="SMART" id="SM00774">
    <property type="entry name" value="WRKY"/>
    <property type="match status" value="1"/>
</dbReference>
<feature type="compositionally biased region" description="Polar residues" evidence="6">
    <location>
        <begin position="199"/>
        <end position="210"/>
    </location>
</feature>
<evidence type="ECO:0000313" key="8">
    <source>
        <dbReference type="EMBL" id="KAL1544683.1"/>
    </source>
</evidence>
<dbReference type="PANTHER" id="PTHR31429">
    <property type="entry name" value="WRKY TRANSCRIPTION FACTOR 36-RELATED"/>
    <property type="match status" value="1"/>
</dbReference>
<dbReference type="GO" id="GO:0050832">
    <property type="term" value="P:defense response to fungus"/>
    <property type="evidence" value="ECO:0007669"/>
    <property type="project" value="UniProtKB-ARBA"/>
</dbReference>
<dbReference type="SUPFAM" id="SSF118290">
    <property type="entry name" value="WRKY DNA-binding domain"/>
    <property type="match status" value="1"/>
</dbReference>
<feature type="domain" description="WRKY" evidence="7">
    <location>
        <begin position="130"/>
        <end position="192"/>
    </location>
</feature>
<dbReference type="InterPro" id="IPR044810">
    <property type="entry name" value="WRKY_plant"/>
</dbReference>
<dbReference type="PANTHER" id="PTHR31429:SF76">
    <property type="entry name" value="WRKY FAMILY TRANSCRIPTION FACTOR-RELATED"/>
    <property type="match status" value="1"/>
</dbReference>
<dbReference type="GO" id="GO:0005634">
    <property type="term" value="C:nucleus"/>
    <property type="evidence" value="ECO:0007669"/>
    <property type="project" value="UniProtKB-SubCell"/>
</dbReference>
<keyword evidence="5" id="KW-0539">Nucleus</keyword>
<evidence type="ECO:0000259" key="7">
    <source>
        <dbReference type="PROSITE" id="PS50811"/>
    </source>
</evidence>
<comment type="subcellular location">
    <subcellularLocation>
        <location evidence="1">Nucleus</location>
    </subcellularLocation>
</comment>